<dbReference type="SUPFAM" id="SSF53756">
    <property type="entry name" value="UDP-Glycosyltransferase/glycogen phosphorylase"/>
    <property type="match status" value="1"/>
</dbReference>
<keyword evidence="2" id="KW-0328">Glycosyltransferase</keyword>
<dbReference type="EMBL" id="JBHSEW010000004">
    <property type="protein sequence ID" value="MFC4621860.1"/>
    <property type="molecule type" value="Genomic_DNA"/>
</dbReference>
<keyword evidence="3" id="KW-1185">Reference proteome</keyword>
<proteinExistence type="predicted"/>
<sequence>MKRILIISFSNISRDPRVMRQIWVLTKEYKITVAGFGSKPDANVDFFELHPPKLGLWKKILWAGQLITRQFEWHYWSKPHIQESLQLFSNQQFDVVLANDVSALPVALKIAKGYPVLVDAHEYTPKEFEDSWRWRLFFERYSHYLCQRYLPLATSMTTVCQGIADEYHQEYGVQPSVIHNAPLYQNLSPSTLRKNHIRLIHHGAAIRSRHIEVIIEMMHYLDERFTLDFMLVATDPIYLSKLQDKSKGDPRIRFIDPVPMPDICTRINEFDIGVYILPPINFNHEHALPNKFFEFIQARLAIAIGPSPEMAALVKKYDCGLIAPSFDPAALAKMLSGLNIEKINNYKNASNHAAQCLNFDAEANILNREISKLL</sequence>
<name>A0ABV9GYU2_9BURK</name>
<protein>
    <submittedName>
        <fullName evidence="2">Glycosyltransferase</fullName>
        <ecNumber evidence="2">2.4.-.-</ecNumber>
    </submittedName>
</protein>
<accession>A0ABV9GYU2</accession>
<feature type="domain" description="Glycosyltransferase subfamily 4-like N-terminal" evidence="1">
    <location>
        <begin position="74"/>
        <end position="180"/>
    </location>
</feature>
<evidence type="ECO:0000259" key="1">
    <source>
        <dbReference type="Pfam" id="PF13439"/>
    </source>
</evidence>
<dbReference type="RefSeq" id="WP_377724975.1">
    <property type="nucleotide sequence ID" value="NZ_JBHSEW010000004.1"/>
</dbReference>
<dbReference type="Gene3D" id="3.40.50.2000">
    <property type="entry name" value="Glycogen Phosphorylase B"/>
    <property type="match status" value="2"/>
</dbReference>
<comment type="caution">
    <text evidence="2">The sequence shown here is derived from an EMBL/GenBank/DDBJ whole genome shotgun (WGS) entry which is preliminary data.</text>
</comment>
<organism evidence="2 3">
    <name type="scientific">Comamonas nitrativorans</name>
    <dbReference type="NCBI Taxonomy" id="108437"/>
    <lineage>
        <taxon>Bacteria</taxon>
        <taxon>Pseudomonadati</taxon>
        <taxon>Pseudomonadota</taxon>
        <taxon>Betaproteobacteria</taxon>
        <taxon>Burkholderiales</taxon>
        <taxon>Comamonadaceae</taxon>
        <taxon>Comamonas</taxon>
    </lineage>
</organism>
<dbReference type="EC" id="2.4.-.-" evidence="2"/>
<gene>
    <name evidence="2" type="ORF">ACFO3A_06475</name>
</gene>
<evidence type="ECO:0000313" key="3">
    <source>
        <dbReference type="Proteomes" id="UP001595967"/>
    </source>
</evidence>
<evidence type="ECO:0000313" key="2">
    <source>
        <dbReference type="EMBL" id="MFC4621860.1"/>
    </source>
</evidence>
<dbReference type="Pfam" id="PF13439">
    <property type="entry name" value="Glyco_transf_4"/>
    <property type="match status" value="1"/>
</dbReference>
<dbReference type="GO" id="GO:0016757">
    <property type="term" value="F:glycosyltransferase activity"/>
    <property type="evidence" value="ECO:0007669"/>
    <property type="project" value="UniProtKB-KW"/>
</dbReference>
<reference evidence="3" key="1">
    <citation type="journal article" date="2019" name="Int. J. Syst. Evol. Microbiol.">
        <title>The Global Catalogue of Microorganisms (GCM) 10K type strain sequencing project: providing services to taxonomists for standard genome sequencing and annotation.</title>
        <authorList>
            <consortium name="The Broad Institute Genomics Platform"/>
            <consortium name="The Broad Institute Genome Sequencing Center for Infectious Disease"/>
            <person name="Wu L."/>
            <person name="Ma J."/>
        </authorList>
    </citation>
    <scope>NUCLEOTIDE SEQUENCE [LARGE SCALE GENOMIC DNA]</scope>
    <source>
        <strain evidence="3">JCM 11650</strain>
    </source>
</reference>
<keyword evidence="2" id="KW-0808">Transferase</keyword>
<dbReference type="Proteomes" id="UP001595967">
    <property type="component" value="Unassembled WGS sequence"/>
</dbReference>
<dbReference type="InterPro" id="IPR028098">
    <property type="entry name" value="Glyco_trans_4-like_N"/>
</dbReference>